<evidence type="ECO:0000313" key="1">
    <source>
        <dbReference type="EMBL" id="KAI9905824.1"/>
    </source>
</evidence>
<dbReference type="Proteomes" id="UP001163321">
    <property type="component" value="Chromosome 9"/>
</dbReference>
<protein>
    <submittedName>
        <fullName evidence="1">Uncharacterized protein</fullName>
    </submittedName>
</protein>
<sequence length="373" mass="42467">MYPLPRQPFETKSLDERETNMLDTVATTLTASALRDYECFREECHGDVNEDDWHDWKVVKTQENLAVYQDLAVNTSQKNVAIVDDKDTTTDPSPGPIQALLCVGTIPGTLDDLMFGVVSLTEEDTKLKSSCIKDNYVDSCLIASILSPTHYDPWRTLTLKWAVNVGPVAMRPFARPRDFTYLESTGTTTNIDGERIGYHIIHSVVTPDTRKLHELNLIRGNLSLYYIYHQKSSNTVEVYGRAFWQLNGLKHSAFQVYWSVEATIAIGRIQSYVQMRKLSQLRTNDHMDCGRRSSCCSICKRSIASSLTTDNNSTRKVHYYNYSLSETISTIYLCNHVLFTFTLHYKLHSISSFSECQIVQTFQLTPVVVVCLH</sequence>
<comment type="caution">
    <text evidence="1">The sequence shown here is derived from an EMBL/GenBank/DDBJ whole genome shotgun (WGS) entry which is preliminary data.</text>
</comment>
<evidence type="ECO:0000313" key="2">
    <source>
        <dbReference type="Proteomes" id="UP001163321"/>
    </source>
</evidence>
<accession>A0ACC0VIT6</accession>
<keyword evidence="2" id="KW-1185">Reference proteome</keyword>
<reference evidence="1 2" key="1">
    <citation type="journal article" date="2022" name="bioRxiv">
        <title>The genome of the oomycete Peronosclerospora sorghi, a cosmopolitan pathogen of maize and sorghum, is inflated with dispersed pseudogenes.</title>
        <authorList>
            <person name="Fletcher K."/>
            <person name="Martin F."/>
            <person name="Isakeit T."/>
            <person name="Cavanaugh K."/>
            <person name="Magill C."/>
            <person name="Michelmore R."/>
        </authorList>
    </citation>
    <scope>NUCLEOTIDE SEQUENCE [LARGE SCALE GENOMIC DNA]</scope>
    <source>
        <strain evidence="1">P6</strain>
    </source>
</reference>
<name>A0ACC0VIT6_9STRA</name>
<dbReference type="EMBL" id="CM047588">
    <property type="protein sequence ID" value="KAI9905824.1"/>
    <property type="molecule type" value="Genomic_DNA"/>
</dbReference>
<gene>
    <name evidence="1" type="ORF">PsorP6_013519</name>
</gene>
<organism evidence="1 2">
    <name type="scientific">Peronosclerospora sorghi</name>
    <dbReference type="NCBI Taxonomy" id="230839"/>
    <lineage>
        <taxon>Eukaryota</taxon>
        <taxon>Sar</taxon>
        <taxon>Stramenopiles</taxon>
        <taxon>Oomycota</taxon>
        <taxon>Peronosporomycetes</taxon>
        <taxon>Peronosporales</taxon>
        <taxon>Peronosporaceae</taxon>
        <taxon>Peronosclerospora</taxon>
    </lineage>
</organism>
<proteinExistence type="predicted"/>